<dbReference type="PANTHER" id="PTHR10605">
    <property type="entry name" value="HEPARAN SULFATE SULFOTRANSFERASE"/>
    <property type="match status" value="1"/>
</dbReference>
<evidence type="ECO:0000313" key="3">
    <source>
        <dbReference type="Proteomes" id="UP000185984"/>
    </source>
</evidence>
<comment type="caution">
    <text evidence="2">The sequence shown here is derived from an EMBL/GenBank/DDBJ whole genome shotgun (WGS) entry which is preliminary data.</text>
</comment>
<proteinExistence type="predicted"/>
<dbReference type="STRING" id="247279.NIES1031_07080"/>
<dbReference type="SUPFAM" id="SSF52540">
    <property type="entry name" value="P-loop containing nucleoside triphosphate hydrolases"/>
    <property type="match status" value="1"/>
</dbReference>
<reference evidence="2 3" key="1">
    <citation type="submission" date="2016-11" db="EMBL/GenBank/DDBJ databases">
        <title>Draft Genome Sequences of Nine Cyanobacterial Strains from Diverse Habitats.</title>
        <authorList>
            <person name="Zhu T."/>
            <person name="Hou S."/>
            <person name="Lu X."/>
            <person name="Hess W.R."/>
        </authorList>
    </citation>
    <scope>NUCLEOTIDE SEQUENCE [LARGE SCALE GENOMIC DNA]</scope>
    <source>
        <strain evidence="2 3">5.2 s.c.1</strain>
    </source>
</reference>
<evidence type="ECO:0000256" key="1">
    <source>
        <dbReference type="ARBA" id="ARBA00022679"/>
    </source>
</evidence>
<name>A0A1U7HVX3_9CHRO</name>
<dbReference type="AlphaFoldDB" id="A0A1U7HVX3"/>
<evidence type="ECO:0000313" key="2">
    <source>
        <dbReference type="EMBL" id="OKH27676.1"/>
    </source>
</evidence>
<dbReference type="PANTHER" id="PTHR10605:SF56">
    <property type="entry name" value="BIFUNCTIONAL HEPARAN SULFATE N-DEACETYLASE_N-SULFOTRANSFERASE"/>
    <property type="match status" value="1"/>
</dbReference>
<gene>
    <name evidence="2" type="ORF">NIES1031_07080</name>
</gene>
<dbReference type="GO" id="GO:0008146">
    <property type="term" value="F:sulfotransferase activity"/>
    <property type="evidence" value="ECO:0007669"/>
    <property type="project" value="InterPro"/>
</dbReference>
<protein>
    <submittedName>
        <fullName evidence="2">Sulfotransferase</fullName>
    </submittedName>
</protein>
<dbReference type="RefSeq" id="WP_073548774.1">
    <property type="nucleotide sequence ID" value="NZ_MRCC01000005.1"/>
</dbReference>
<keyword evidence="1 2" id="KW-0808">Transferase</keyword>
<dbReference type="Pfam" id="PF13469">
    <property type="entry name" value="Sulfotransfer_3"/>
    <property type="match status" value="1"/>
</dbReference>
<organism evidence="2 3">
    <name type="scientific">Chroogloeocystis siderophila 5.2 s.c.1</name>
    <dbReference type="NCBI Taxonomy" id="247279"/>
    <lineage>
        <taxon>Bacteria</taxon>
        <taxon>Bacillati</taxon>
        <taxon>Cyanobacteriota</taxon>
        <taxon>Cyanophyceae</taxon>
        <taxon>Oscillatoriophycideae</taxon>
        <taxon>Chroococcales</taxon>
        <taxon>Chroococcaceae</taxon>
        <taxon>Chroogloeocystis</taxon>
    </lineage>
</organism>
<dbReference type="Proteomes" id="UP000185984">
    <property type="component" value="Unassembled WGS sequence"/>
</dbReference>
<dbReference type="EMBL" id="MRCC01000005">
    <property type="protein sequence ID" value="OKH27676.1"/>
    <property type="molecule type" value="Genomic_DNA"/>
</dbReference>
<accession>A0A1U7HVX3</accession>
<keyword evidence="3" id="KW-1185">Reference proteome</keyword>
<sequence>MIMPNFLIIGAAKAGTTALYNYINQHPQVFMSPEKEPHFFAFEGEKVNFNGTAGEKEWLNRTAITDINDYQQQFSKASKEIAIGEASALYLYIPKAAARIRHHIPEAKLITILRNPVDRAYSAFIFQKRDGLEPNLDFAQALKAEESRKKNNWVPIYYYQDMGFYYHQVKRYFDLFPPEQLRVYLYDDFTSNPLHILQDAFNFLGVDDTFTPDTKARHNVSGIPKNKALHEFLRAENHPLKTFFKPLIPKVLRRNVMLKLHNNNLEKAPPLAQEIRKQLIQVYKEDILKLQDLLKKDFSKWLRE</sequence>
<dbReference type="Gene3D" id="3.40.50.300">
    <property type="entry name" value="P-loop containing nucleotide triphosphate hydrolases"/>
    <property type="match status" value="1"/>
</dbReference>
<dbReference type="InterPro" id="IPR027417">
    <property type="entry name" value="P-loop_NTPase"/>
</dbReference>
<dbReference type="OrthoDB" id="9797480at2"/>
<dbReference type="InterPro" id="IPR037359">
    <property type="entry name" value="NST/OST"/>
</dbReference>